<comment type="caution">
    <text evidence="2">The sequence shown here is derived from an EMBL/GenBank/DDBJ whole genome shotgun (WGS) entry which is preliminary data.</text>
</comment>
<protein>
    <recommendedName>
        <fullName evidence="1">Alpha-L-glutamate ligase-related protein ATP-grasp domain-containing protein</fullName>
    </recommendedName>
</protein>
<proteinExistence type="predicted"/>
<evidence type="ECO:0000259" key="1">
    <source>
        <dbReference type="Pfam" id="PF14397"/>
    </source>
</evidence>
<sequence length="350" mass="39987">MQVKRLVKHSWENLSRRRFDWKHHVEAGKILRAIEERHGKTDPAQMRLADAYARDVFGDTCYAPWLHAYTAFNRTFKEGWIPDNYYGWIVVPKLKGMYGKISHLKPLSRLLFHDDVFPDIGYYVNGMFFSVDHVAIPDAKVAELAFASTDTVVFKLDQSMQGRGVFLMNRANFDVARIKQLGNGVLQRFIVQHESFRQFASKAVATIRLTTVVDNAGDISLRACFLRLGRTTDSFIRPDSEICVPADLASGRLNREGYSSDWMGVDAHPDSRTRFEGVTLPAYEQCVRKVIELHAKVPYARCVGWDVTVDADEQVMLMEWNAEHNDVKFSEATQGPCFSDLKWEKLKLGA</sequence>
<evidence type="ECO:0000313" key="2">
    <source>
        <dbReference type="EMBL" id="SAL39890.1"/>
    </source>
</evidence>
<name>A0A158H834_9BURK</name>
<evidence type="ECO:0000313" key="3">
    <source>
        <dbReference type="Proteomes" id="UP000054977"/>
    </source>
</evidence>
<reference evidence="2" key="1">
    <citation type="submission" date="2016-01" db="EMBL/GenBank/DDBJ databases">
        <authorList>
            <person name="Peeters C."/>
        </authorList>
    </citation>
    <scope>NUCLEOTIDE SEQUENCE [LARGE SCALE GENOMIC DNA]</scope>
    <source>
        <strain evidence="2">LMG 22934</strain>
    </source>
</reference>
<dbReference type="Pfam" id="PF14397">
    <property type="entry name" value="ATPgrasp_ST"/>
    <property type="match status" value="1"/>
</dbReference>
<dbReference type="Proteomes" id="UP000054977">
    <property type="component" value="Unassembled WGS sequence"/>
</dbReference>
<keyword evidence="3" id="KW-1185">Reference proteome</keyword>
<accession>A0A158H834</accession>
<dbReference type="RefSeq" id="WP_235007626.1">
    <property type="nucleotide sequence ID" value="NZ_FCNW02000013.1"/>
</dbReference>
<gene>
    <name evidence="2" type="ORF">AWB65_03013</name>
</gene>
<dbReference type="InterPro" id="IPR039523">
    <property type="entry name" value="RimK-rel_E_lig_ATP-grasp"/>
</dbReference>
<dbReference type="EMBL" id="FCNW02000013">
    <property type="protein sequence ID" value="SAL39890.1"/>
    <property type="molecule type" value="Genomic_DNA"/>
</dbReference>
<dbReference type="STRING" id="326474.AWB65_03013"/>
<dbReference type="AlphaFoldDB" id="A0A158H834"/>
<feature type="domain" description="Alpha-L-glutamate ligase-related protein ATP-grasp" evidence="1">
    <location>
        <begin position="183"/>
        <end position="332"/>
    </location>
</feature>
<organism evidence="2 3">
    <name type="scientific">Caballeronia humi</name>
    <dbReference type="NCBI Taxonomy" id="326474"/>
    <lineage>
        <taxon>Bacteria</taxon>
        <taxon>Pseudomonadati</taxon>
        <taxon>Pseudomonadota</taxon>
        <taxon>Betaproteobacteria</taxon>
        <taxon>Burkholderiales</taxon>
        <taxon>Burkholderiaceae</taxon>
        <taxon>Caballeronia</taxon>
    </lineage>
</organism>